<gene>
    <name evidence="2" type="ORF">CL6EHI_013090</name>
</gene>
<evidence type="ECO:0000313" key="3">
    <source>
        <dbReference type="Proteomes" id="UP000078387"/>
    </source>
</evidence>
<dbReference type="OMA" id="HAYLNIT"/>
<dbReference type="EMBL" id="BDEQ01000001">
    <property type="protein sequence ID" value="GAT93346.1"/>
    <property type="molecule type" value="Genomic_DNA"/>
</dbReference>
<name>A0A5K1VS25_ENTHI</name>
<dbReference type="VEuPathDB" id="AmoebaDB:EHI5A_266030"/>
<keyword evidence="1" id="KW-0812">Transmembrane</keyword>
<proteinExistence type="predicted"/>
<dbReference type="Proteomes" id="UP000078387">
    <property type="component" value="Unassembled WGS sequence"/>
</dbReference>
<dbReference type="VEuPathDB" id="AmoebaDB:EHI_013090"/>
<keyword evidence="1" id="KW-0472">Membrane</keyword>
<keyword evidence="1" id="KW-1133">Transmembrane helix</keyword>
<evidence type="ECO:0000313" key="2">
    <source>
        <dbReference type="EMBL" id="GAT93346.1"/>
    </source>
</evidence>
<dbReference type="VEuPathDB" id="AmoebaDB:KM1_317000"/>
<dbReference type="AlphaFoldDB" id="A0A5K1VS25"/>
<feature type="transmembrane region" description="Helical" evidence="1">
    <location>
        <begin position="132"/>
        <end position="156"/>
    </location>
</feature>
<accession>A0A5K1VS25</accession>
<sequence length="175" mass="19760">MIWLLITFIKFSIAFNCSSVDKLTIPSTTTLNTSHILFFKSSSEQTLSLLVCTLSDTQVHVTIDNTCNENGLSNELQTIDTKTRCDDSPLIQIFASKDETFYFNITVTNESDYQISISVSNSNNDNQSIKDYVTYIIMGILLCVLIITSLFVAFLADCRHKKEVSEQHKSQVVMF</sequence>
<reference evidence="2 3" key="1">
    <citation type="submission" date="2016-05" db="EMBL/GenBank/DDBJ databases">
        <title>First whole genome sequencing of Entamoeba histolytica HM1:IMSS-clone-6.</title>
        <authorList>
            <person name="Mukherjee Avik.K."/>
            <person name="Izumyama S."/>
            <person name="Nakada-Tsukui K."/>
            <person name="Nozaki T."/>
        </authorList>
    </citation>
    <scope>NUCLEOTIDE SEQUENCE [LARGE SCALE GENOMIC DNA]</scope>
    <source>
        <strain evidence="2 3">HM1:IMSS clone 6</strain>
    </source>
</reference>
<protein>
    <submittedName>
        <fullName evidence="2">Uncharacterized protein</fullName>
    </submittedName>
</protein>
<evidence type="ECO:0000256" key="1">
    <source>
        <dbReference type="SAM" id="Phobius"/>
    </source>
</evidence>
<comment type="caution">
    <text evidence="2">The sequence shown here is derived from an EMBL/GenBank/DDBJ whole genome shotgun (WGS) entry which is preliminary data.</text>
</comment>
<organism evidence="2 3">
    <name type="scientific">Entamoeba histolytica</name>
    <dbReference type="NCBI Taxonomy" id="5759"/>
    <lineage>
        <taxon>Eukaryota</taxon>
        <taxon>Amoebozoa</taxon>
        <taxon>Evosea</taxon>
        <taxon>Archamoebae</taxon>
        <taxon>Mastigamoebida</taxon>
        <taxon>Entamoebidae</taxon>
        <taxon>Entamoeba</taxon>
    </lineage>
</organism>